<dbReference type="CDD" id="cd22668">
    <property type="entry name" value="FHA_FhaA-like"/>
    <property type="match status" value="1"/>
</dbReference>
<organism evidence="2 3">
    <name type="scientific">Mycolicibacterium fallax</name>
    <name type="common">Mycobacterium fallax</name>
    <dbReference type="NCBI Taxonomy" id="1793"/>
    <lineage>
        <taxon>Bacteria</taxon>
        <taxon>Bacillati</taxon>
        <taxon>Actinomycetota</taxon>
        <taxon>Actinomycetes</taxon>
        <taxon>Mycobacteriales</taxon>
        <taxon>Mycobacteriaceae</taxon>
        <taxon>Mycolicibacterium</taxon>
    </lineage>
</organism>
<feature type="compositionally biased region" description="Low complexity" evidence="1">
    <location>
        <begin position="184"/>
        <end position="194"/>
    </location>
</feature>
<evidence type="ECO:0000256" key="1">
    <source>
        <dbReference type="SAM" id="MobiDB-lite"/>
    </source>
</evidence>
<feature type="compositionally biased region" description="Gly residues" evidence="1">
    <location>
        <begin position="457"/>
        <end position="468"/>
    </location>
</feature>
<dbReference type="Gene3D" id="3.30.2320.60">
    <property type="entry name" value="FhaA, phosphopeptide-binding domain (DUF3662)"/>
    <property type="match status" value="1"/>
</dbReference>
<dbReference type="STRING" id="1793.AWC04_02885"/>
<dbReference type="SUPFAM" id="SSF49879">
    <property type="entry name" value="SMAD/FHA domain"/>
    <property type="match status" value="1"/>
</dbReference>
<feature type="compositionally biased region" description="Low complexity" evidence="1">
    <location>
        <begin position="411"/>
        <end position="424"/>
    </location>
</feature>
<dbReference type="RefSeq" id="WP_085093137.1">
    <property type="nucleotide sequence ID" value="NZ_AP022603.1"/>
</dbReference>
<sequence length="579" mass="60655">MGLVQRFDRRLESTVGDAFARVFGGSVIPEEIQSALRREATDGVRALQGGQLLAPNDYVITLSAADHHKALADPDLTSDTFARHLEGYLGEQGWQTYGDVVVRFARSPHLHTGQVRARGIVNPDATRAGTRGAADPHSARSEQTLTAEPGVPPMTDNPSRGNQGQGGDYYDYSRSPEEQRGHDPQAPYGEQGQQPGPGGGYDQGYGQPPSGGYGQQPPSGGYGQPQGNYGPPPGGGYGQQGGQGGYGQPGPQGGYGQPDQGQPGGYGQHSGGYPAQQPDYGNQGGQQGGYGQPDYGQQGGQGGYGQQDYGQPQGGQQGGYGQPQQPDYGYGQQDAGQGGYGQQDYGQPQGGQQGGYGQQDYGQPQGGGYGQPPQDQGGYGQQDYGQPQGGQPQGGYGQQDYGQPQGGGYGQPQQPDYGYGQQDAGQGGYGQQDYGQPQHDQGGYGQQDYGQPQQDQGGYGQSSGGYGDYQGGYDQGGYAGASAGAATVTLQLDDGSGRTYQLREGANVIGRGQDAQFRLPDTGVSRRHVEIRWDGHVALLADLNSTNGTTVNNAPVQEWQLADGDVIRLGHSEIVVRVH</sequence>
<dbReference type="PROSITE" id="PS50006">
    <property type="entry name" value="FHA_DOMAIN"/>
    <property type="match status" value="1"/>
</dbReference>
<dbReference type="FunFam" id="2.60.200.20:FF:000013">
    <property type="entry name" value="FHA domain-containing protein FhaA"/>
    <property type="match status" value="1"/>
</dbReference>
<evidence type="ECO:0000313" key="3">
    <source>
        <dbReference type="Proteomes" id="UP000193484"/>
    </source>
</evidence>
<feature type="compositionally biased region" description="Low complexity" evidence="1">
    <location>
        <begin position="371"/>
        <end position="386"/>
    </location>
</feature>
<dbReference type="SMART" id="SM00240">
    <property type="entry name" value="FHA"/>
    <property type="match status" value="1"/>
</dbReference>
<gene>
    <name evidence="2" type="ORF">AWC04_02885</name>
</gene>
<dbReference type="EMBL" id="LQOJ01000018">
    <property type="protein sequence ID" value="ORV07782.1"/>
    <property type="molecule type" value="Genomic_DNA"/>
</dbReference>
<feature type="compositionally biased region" description="Basic and acidic residues" evidence="1">
    <location>
        <begin position="174"/>
        <end position="183"/>
    </location>
</feature>
<dbReference type="InterPro" id="IPR042287">
    <property type="entry name" value="FhaA_N_sf"/>
</dbReference>
<name>A0A1X1RJN1_MYCFA</name>
<feature type="compositionally biased region" description="Gly residues" evidence="1">
    <location>
        <begin position="282"/>
        <end position="305"/>
    </location>
</feature>
<dbReference type="Proteomes" id="UP000193484">
    <property type="component" value="Unassembled WGS sequence"/>
</dbReference>
<dbReference type="InterPro" id="IPR022128">
    <property type="entry name" value="FhaA_N"/>
</dbReference>
<reference evidence="2 3" key="1">
    <citation type="submission" date="2016-01" db="EMBL/GenBank/DDBJ databases">
        <title>The new phylogeny of the genus Mycobacterium.</title>
        <authorList>
            <person name="Tarcisio F."/>
            <person name="Conor M."/>
            <person name="Antonella G."/>
            <person name="Elisabetta G."/>
            <person name="Giulia F.S."/>
            <person name="Sara T."/>
            <person name="Anna F."/>
            <person name="Clotilde B."/>
            <person name="Roberto B."/>
            <person name="Veronica D.S."/>
            <person name="Fabio R."/>
            <person name="Monica P."/>
            <person name="Olivier J."/>
            <person name="Enrico T."/>
            <person name="Nicola S."/>
        </authorList>
    </citation>
    <scope>NUCLEOTIDE SEQUENCE [LARGE SCALE GENOMIC DNA]</scope>
    <source>
        <strain evidence="2 3">DSM 44179</strain>
    </source>
</reference>
<accession>A0A1X1RJN1</accession>
<feature type="compositionally biased region" description="Gly residues" evidence="1">
    <location>
        <begin position="235"/>
        <end position="270"/>
    </location>
</feature>
<dbReference type="Pfam" id="PF00498">
    <property type="entry name" value="FHA"/>
    <property type="match status" value="1"/>
</dbReference>
<comment type="caution">
    <text evidence="2">The sequence shown here is derived from an EMBL/GenBank/DDBJ whole genome shotgun (WGS) entry which is preliminary data.</text>
</comment>
<feature type="compositionally biased region" description="Low complexity" evidence="1">
    <location>
        <begin position="271"/>
        <end position="281"/>
    </location>
</feature>
<keyword evidence="3" id="KW-1185">Reference proteome</keyword>
<feature type="compositionally biased region" description="Gly residues" evidence="1">
    <location>
        <begin position="312"/>
        <end position="321"/>
    </location>
</feature>
<dbReference type="Gene3D" id="2.60.200.20">
    <property type="match status" value="1"/>
</dbReference>
<feature type="compositionally biased region" description="Gly residues" evidence="1">
    <location>
        <begin position="195"/>
        <end position="224"/>
    </location>
</feature>
<feature type="compositionally biased region" description="Gly residues" evidence="1">
    <location>
        <begin position="387"/>
        <end position="397"/>
    </location>
</feature>
<proteinExistence type="predicted"/>
<dbReference type="InterPro" id="IPR050923">
    <property type="entry name" value="Cell_Proc_Reg/RNA_Proc"/>
</dbReference>
<dbReference type="OrthoDB" id="151099at2"/>
<dbReference type="InterPro" id="IPR008984">
    <property type="entry name" value="SMAD_FHA_dom_sf"/>
</dbReference>
<protein>
    <submittedName>
        <fullName evidence="2">Uncharacterized protein</fullName>
    </submittedName>
</protein>
<dbReference type="Pfam" id="PF12401">
    <property type="entry name" value="FhaA_N"/>
    <property type="match status" value="1"/>
</dbReference>
<feature type="compositionally biased region" description="Low complexity" evidence="1">
    <location>
        <begin position="322"/>
        <end position="335"/>
    </location>
</feature>
<feature type="region of interest" description="Disordered" evidence="1">
    <location>
        <begin position="115"/>
        <end position="468"/>
    </location>
</feature>
<dbReference type="PANTHER" id="PTHR23308">
    <property type="entry name" value="NUCLEAR INHIBITOR OF PROTEIN PHOSPHATASE-1"/>
    <property type="match status" value="1"/>
</dbReference>
<evidence type="ECO:0000313" key="2">
    <source>
        <dbReference type="EMBL" id="ORV07782.1"/>
    </source>
</evidence>
<feature type="compositionally biased region" description="Low complexity" evidence="1">
    <location>
        <begin position="431"/>
        <end position="456"/>
    </location>
</feature>
<feature type="compositionally biased region" description="Gly residues" evidence="1">
    <location>
        <begin position="348"/>
        <end position="357"/>
    </location>
</feature>
<dbReference type="InterPro" id="IPR000253">
    <property type="entry name" value="FHA_dom"/>
</dbReference>
<dbReference type="AlphaFoldDB" id="A0A1X1RJN1"/>